<dbReference type="Gene3D" id="1.10.260.40">
    <property type="entry name" value="lambda repressor-like DNA-binding domains"/>
    <property type="match status" value="1"/>
</dbReference>
<dbReference type="AlphaFoldDB" id="A0AAX0BCZ0"/>
<dbReference type="PANTHER" id="PTHR46558">
    <property type="entry name" value="TRACRIPTIONAL REGULATORY PROTEIN-RELATED-RELATED"/>
    <property type="match status" value="1"/>
</dbReference>
<organism evidence="3 4">
    <name type="scientific">Agathobacter rectalis</name>
    <dbReference type="NCBI Taxonomy" id="39491"/>
    <lineage>
        <taxon>Bacteria</taxon>
        <taxon>Bacillati</taxon>
        <taxon>Bacillota</taxon>
        <taxon>Clostridia</taxon>
        <taxon>Lachnospirales</taxon>
        <taxon>Lachnospiraceae</taxon>
        <taxon>Agathobacter</taxon>
    </lineage>
</organism>
<gene>
    <name evidence="3" type="ORF">G4319_04730</name>
</gene>
<evidence type="ECO:0000256" key="1">
    <source>
        <dbReference type="ARBA" id="ARBA00023125"/>
    </source>
</evidence>
<dbReference type="EMBL" id="JAAILW010000006">
    <property type="protein sequence ID" value="NSC26655.1"/>
    <property type="molecule type" value="Genomic_DNA"/>
</dbReference>
<feature type="domain" description="HTH cro/C1-type" evidence="2">
    <location>
        <begin position="11"/>
        <end position="65"/>
    </location>
</feature>
<sequence length="76" mass="8937">MTLRTTQYRHIRDLREDADLTQGYIAKMLGCSQVAYSYYEIGKRDIPTDILIKLANFYNVSIDYLLDQTNNKKRSI</sequence>
<evidence type="ECO:0000313" key="4">
    <source>
        <dbReference type="Proteomes" id="UP001193670"/>
    </source>
</evidence>
<comment type="caution">
    <text evidence="3">The sequence shown here is derived from an EMBL/GenBank/DDBJ whole genome shotgun (WGS) entry which is preliminary data.</text>
</comment>
<reference evidence="3" key="1">
    <citation type="journal article" date="2020" name="Cell Host Microbe">
        <title>Functional and Genomic Variation between Human-Derived Isolates of Lachnospiraceae Reveals Inter- and Intra-Species Diversity.</title>
        <authorList>
            <person name="Sorbara M.T."/>
            <person name="Littmann E.R."/>
            <person name="Fontana E."/>
            <person name="Moody T.U."/>
            <person name="Kohout C.E."/>
            <person name="Gjonbalaj M."/>
            <person name="Eaton V."/>
            <person name="Seok R."/>
            <person name="Leiner I.M."/>
            <person name="Pamer E.G."/>
        </authorList>
    </citation>
    <scope>NUCLEOTIDE SEQUENCE</scope>
    <source>
        <strain evidence="3">MSK.17.79</strain>
    </source>
</reference>
<dbReference type="GO" id="GO:0003677">
    <property type="term" value="F:DNA binding"/>
    <property type="evidence" value="ECO:0007669"/>
    <property type="project" value="UniProtKB-KW"/>
</dbReference>
<dbReference type="PANTHER" id="PTHR46558:SF14">
    <property type="entry name" value="HTH-TYPE TRANSCRIPTIONAL REGULATOR ANSR"/>
    <property type="match status" value="1"/>
</dbReference>
<evidence type="ECO:0000313" key="3">
    <source>
        <dbReference type="EMBL" id="NSC26655.1"/>
    </source>
</evidence>
<dbReference type="InterPro" id="IPR001387">
    <property type="entry name" value="Cro/C1-type_HTH"/>
</dbReference>
<dbReference type="CDD" id="cd00093">
    <property type="entry name" value="HTH_XRE"/>
    <property type="match status" value="1"/>
</dbReference>
<dbReference type="SUPFAM" id="SSF47413">
    <property type="entry name" value="lambda repressor-like DNA-binding domains"/>
    <property type="match status" value="1"/>
</dbReference>
<dbReference type="Proteomes" id="UP001193670">
    <property type="component" value="Unassembled WGS sequence"/>
</dbReference>
<dbReference type="RefSeq" id="WP_173840185.1">
    <property type="nucleotide sequence ID" value="NZ_JAAILW010000006.1"/>
</dbReference>
<evidence type="ECO:0000259" key="2">
    <source>
        <dbReference type="PROSITE" id="PS50943"/>
    </source>
</evidence>
<dbReference type="SMART" id="SM00530">
    <property type="entry name" value="HTH_XRE"/>
    <property type="match status" value="1"/>
</dbReference>
<dbReference type="Pfam" id="PF01381">
    <property type="entry name" value="HTH_3"/>
    <property type="match status" value="1"/>
</dbReference>
<name>A0AAX0BCZ0_9FIRM</name>
<keyword evidence="1" id="KW-0238">DNA-binding</keyword>
<dbReference type="PROSITE" id="PS50943">
    <property type="entry name" value="HTH_CROC1"/>
    <property type="match status" value="1"/>
</dbReference>
<reference evidence="3" key="2">
    <citation type="submission" date="2020-02" db="EMBL/GenBank/DDBJ databases">
        <authorList>
            <person name="Littmann E."/>
            <person name="Sorbara M."/>
        </authorList>
    </citation>
    <scope>NUCLEOTIDE SEQUENCE</scope>
    <source>
        <strain evidence="3">MSK.17.79</strain>
    </source>
</reference>
<proteinExistence type="predicted"/>
<dbReference type="InterPro" id="IPR010982">
    <property type="entry name" value="Lambda_DNA-bd_dom_sf"/>
</dbReference>
<protein>
    <submittedName>
        <fullName evidence="3">Helix-turn-helix transcriptional regulator</fullName>
    </submittedName>
</protein>
<accession>A0AAX0BCZ0</accession>